<evidence type="ECO:0000313" key="3">
    <source>
        <dbReference type="EMBL" id="MDI9865576.1"/>
    </source>
</evidence>
<keyword evidence="4" id="KW-1185">Reference proteome</keyword>
<organism evidence="3 4">
    <name type="scientific">Flectobacillus longus</name>
    <dbReference type="NCBI Taxonomy" id="2984207"/>
    <lineage>
        <taxon>Bacteria</taxon>
        <taxon>Pseudomonadati</taxon>
        <taxon>Bacteroidota</taxon>
        <taxon>Cytophagia</taxon>
        <taxon>Cytophagales</taxon>
        <taxon>Flectobacillaceae</taxon>
        <taxon>Flectobacillus</taxon>
    </lineage>
</organism>
<reference evidence="3 4" key="1">
    <citation type="submission" date="2023-05" db="EMBL/GenBank/DDBJ databases">
        <title>Novel species of genus Flectobacillus isolated from stream in China.</title>
        <authorList>
            <person name="Lu H."/>
        </authorList>
    </citation>
    <scope>NUCLEOTIDE SEQUENCE [LARGE SCALE GENOMIC DNA]</scope>
    <source>
        <strain evidence="3 4">DC10W</strain>
    </source>
</reference>
<accession>A0ABT6YPV3</accession>
<proteinExistence type="inferred from homology"/>
<dbReference type="Proteomes" id="UP001236569">
    <property type="component" value="Unassembled WGS sequence"/>
</dbReference>
<dbReference type="RefSeq" id="WP_283370550.1">
    <property type="nucleotide sequence ID" value="NZ_JASHID010000010.1"/>
</dbReference>
<evidence type="ECO:0000313" key="4">
    <source>
        <dbReference type="Proteomes" id="UP001236569"/>
    </source>
</evidence>
<dbReference type="InterPro" id="IPR036388">
    <property type="entry name" value="WH-like_DNA-bd_sf"/>
</dbReference>
<sequence length="518" mass="60671">MTKKRTPALRKKQDYQDRYIIRMQGGKAGLVEATSKMDIHEFRVFMAMLTMVLPDDDDFAEYEIRTQDIIKLYSLSDDGRYYEAIRDAAERLFNKRFVIYEKKEDGEIYKTTIHLIDETSEPVKKSEKNRIRLKFNPKLKPYLLELQREYLTIDIRNIANVQSPTSVKMYLILKHQFNLGNRRARYSVARLREILAIQDNEYPMYGNFKQKILQKTINDFEKYTDLVVTQLEEEKVGRAVDAVIFHLEEKKAPKQLEQISKKLTRQVIKSTNGSIVVASRTQDFIEEITPSEVIESTLIQTEERISTLDQLYENVRRFRIAKNTLKKWLDGYSEEQVKRSIDYVIEKIDKGEKIKSVGGYIFNRIKDADWGNEVVPKELKVKPKGPSPIEIQKANQLQNELEKLKVDLQKEYFQERLGLVQTLVQDEQTLIAQLMIQLKNDNETESPNILAELAQANYQLYPELDNVQEFLVNFDKGGIFQGYMFEKVEKLYPTKFAKIREDFQAKALANGLNANTFF</sequence>
<comment type="caution">
    <text evidence="3">The sequence shown here is derived from an EMBL/GenBank/DDBJ whole genome shotgun (WGS) entry which is preliminary data.</text>
</comment>
<dbReference type="SUPFAM" id="SSF46785">
    <property type="entry name" value="Winged helix' DNA-binding domain"/>
    <property type="match status" value="2"/>
</dbReference>
<dbReference type="Pfam" id="PF21205">
    <property type="entry name" value="Rep3_C"/>
    <property type="match status" value="1"/>
</dbReference>
<evidence type="ECO:0000256" key="1">
    <source>
        <dbReference type="ARBA" id="ARBA00038283"/>
    </source>
</evidence>
<feature type="domain" description="Initiator Rep protein WH1" evidence="2">
    <location>
        <begin position="30"/>
        <end position="174"/>
    </location>
</feature>
<gene>
    <name evidence="3" type="ORF">QM480_14630</name>
</gene>
<evidence type="ECO:0000259" key="2">
    <source>
        <dbReference type="Pfam" id="PF01051"/>
    </source>
</evidence>
<dbReference type="InterPro" id="IPR000525">
    <property type="entry name" value="Initiator_Rep_WH1"/>
</dbReference>
<dbReference type="InterPro" id="IPR036390">
    <property type="entry name" value="WH_DNA-bd_sf"/>
</dbReference>
<comment type="similarity">
    <text evidence="1">Belongs to the initiator RepB protein family.</text>
</comment>
<dbReference type="EMBL" id="JASHID010000010">
    <property type="protein sequence ID" value="MDI9865576.1"/>
    <property type="molecule type" value="Genomic_DNA"/>
</dbReference>
<name>A0ABT6YPV3_9BACT</name>
<protein>
    <submittedName>
        <fullName evidence="3">Replication initiation protein</fullName>
    </submittedName>
</protein>
<dbReference type="Gene3D" id="1.10.10.10">
    <property type="entry name" value="Winged helix-like DNA-binding domain superfamily/Winged helix DNA-binding domain"/>
    <property type="match status" value="2"/>
</dbReference>
<dbReference type="Pfam" id="PF01051">
    <property type="entry name" value="Rep3_N"/>
    <property type="match status" value="1"/>
</dbReference>